<comment type="caution">
    <text evidence="8">The sequence shown here is derived from an EMBL/GenBank/DDBJ whole genome shotgun (WGS) entry which is preliminary data.</text>
</comment>
<dbReference type="Proteomes" id="UP000286246">
    <property type="component" value="Unassembled WGS sequence"/>
</dbReference>
<keyword evidence="9" id="KW-1185">Reference proteome</keyword>
<dbReference type="Gene3D" id="3.30.420.40">
    <property type="match status" value="1"/>
</dbReference>
<evidence type="ECO:0000256" key="6">
    <source>
        <dbReference type="ARBA" id="ARBA00023277"/>
    </source>
</evidence>
<keyword evidence="6" id="KW-0119">Carbohydrate metabolism</keyword>
<keyword evidence="4" id="KW-0067">ATP-binding</keyword>
<dbReference type="Gene3D" id="1.20.58.2240">
    <property type="match status" value="1"/>
</dbReference>
<protein>
    <submittedName>
        <fullName evidence="8">L-ribulokinase</fullName>
    </submittedName>
</protein>
<keyword evidence="5" id="KW-0054">Arabinose catabolism</keyword>
<dbReference type="InterPro" id="IPR043129">
    <property type="entry name" value="ATPase_NBD"/>
</dbReference>
<dbReference type="InterPro" id="IPR018485">
    <property type="entry name" value="FGGY_C"/>
</dbReference>
<evidence type="ECO:0000256" key="2">
    <source>
        <dbReference type="ARBA" id="ARBA00022741"/>
    </source>
</evidence>
<dbReference type="GO" id="GO:0005737">
    <property type="term" value="C:cytoplasm"/>
    <property type="evidence" value="ECO:0007669"/>
    <property type="project" value="TreeGrafter"/>
</dbReference>
<proteinExistence type="predicted"/>
<dbReference type="OrthoDB" id="9805576at2"/>
<name>A0A420BLH1_SPHD1</name>
<evidence type="ECO:0000256" key="4">
    <source>
        <dbReference type="ARBA" id="ARBA00022840"/>
    </source>
</evidence>
<dbReference type="InterPro" id="IPR000577">
    <property type="entry name" value="Carb_kinase_FGGY"/>
</dbReference>
<dbReference type="GO" id="GO:0008741">
    <property type="term" value="F:ribulokinase activity"/>
    <property type="evidence" value="ECO:0007669"/>
    <property type="project" value="InterPro"/>
</dbReference>
<accession>A0A420BLH1</accession>
<feature type="domain" description="Carbohydrate kinase FGGY C-terminal" evidence="7">
    <location>
        <begin position="293"/>
        <end position="498"/>
    </location>
</feature>
<dbReference type="EMBL" id="RAPY01000001">
    <property type="protein sequence ID" value="RKE57558.1"/>
    <property type="molecule type" value="Genomic_DNA"/>
</dbReference>
<dbReference type="RefSeq" id="WP_120259105.1">
    <property type="nucleotide sequence ID" value="NZ_RAPY01000001.1"/>
</dbReference>
<dbReference type="Pfam" id="PF02782">
    <property type="entry name" value="FGGY_C"/>
    <property type="match status" value="1"/>
</dbReference>
<dbReference type="InterPro" id="IPR005929">
    <property type="entry name" value="Ribulokinase"/>
</dbReference>
<evidence type="ECO:0000256" key="3">
    <source>
        <dbReference type="ARBA" id="ARBA00022777"/>
    </source>
</evidence>
<dbReference type="PIRSF" id="PIRSF000538">
    <property type="entry name" value="GlpK"/>
    <property type="match status" value="1"/>
</dbReference>
<dbReference type="AlphaFoldDB" id="A0A420BLH1"/>
<reference evidence="8 9" key="1">
    <citation type="submission" date="2018-09" db="EMBL/GenBank/DDBJ databases">
        <title>Genomic Encyclopedia of Type Strains, Phase III (KMG-III): the genomes of soil and plant-associated and newly described type strains.</title>
        <authorList>
            <person name="Whitman W."/>
        </authorList>
    </citation>
    <scope>NUCLEOTIDE SEQUENCE [LARGE SCALE GENOMIC DNA]</scope>
    <source>
        <strain evidence="8 9">CECT 7938</strain>
    </source>
</reference>
<keyword evidence="1" id="KW-0808">Transferase</keyword>
<sequence>MSKNKYVIGVDFGTDSVRAMLMDTITGKILSSSVCLYERWHKGLYCDAGNSQFRQHPLDYIEGLTSAVKNCLQTVDPEVRQSIGALSMAMTGSTPVAVDEQGTALALLDTFEENPNAMFVLWKDHTAIHEAVEINAVGKKDHRGYLRYVGGIYSSEWYWAKLLHVLRVDPAVGEACYTWVEHSDWMPFLLTGGNDANQMKRNVCAAGHKALWSPAFGGLPDAAFFNAIDPILGPYAERFGDRVYTTTESAGYLCAAWAERLGLSTDVQVGIGSIDAHVGAVGGEIKPYYISKVIGTSTCDMMVVPKPEMEGVFVEGICGQVEDSIIPGMVGLEAGQSAFGDVFSWYKDLLLWPAKLNSSADFSAVYEHLETELLKELNRAAAQLPLHIDDPFALDWFNGRRTPDAAPTLKGLIGGLSLGTTAPAIFSALVEATCFGSRAIMERIESEGVRVEGINAIGGIASKSPFAMQMMADILNRPIHIAATEQVCALGACMFAAVVSNSYDTIEEAAARMGKGDKEIVQPRPEYRAHFDHRYAQYLRYGTVQNDRDNKALT</sequence>
<evidence type="ECO:0000256" key="5">
    <source>
        <dbReference type="ARBA" id="ARBA00022935"/>
    </source>
</evidence>
<dbReference type="PANTHER" id="PTHR43435">
    <property type="entry name" value="RIBULOKINASE"/>
    <property type="match status" value="1"/>
</dbReference>
<evidence type="ECO:0000259" key="7">
    <source>
        <dbReference type="Pfam" id="PF02782"/>
    </source>
</evidence>
<organism evidence="8 9">
    <name type="scientific">Sphingobacterium detergens</name>
    <dbReference type="NCBI Taxonomy" id="1145106"/>
    <lineage>
        <taxon>Bacteria</taxon>
        <taxon>Pseudomonadati</taxon>
        <taxon>Bacteroidota</taxon>
        <taxon>Sphingobacteriia</taxon>
        <taxon>Sphingobacteriales</taxon>
        <taxon>Sphingobacteriaceae</taxon>
        <taxon>Sphingobacterium</taxon>
    </lineage>
</organism>
<keyword evidence="2" id="KW-0547">Nucleotide-binding</keyword>
<evidence type="ECO:0000313" key="8">
    <source>
        <dbReference type="EMBL" id="RKE57558.1"/>
    </source>
</evidence>
<keyword evidence="3 8" id="KW-0418">Kinase</keyword>
<dbReference type="GO" id="GO:0019150">
    <property type="term" value="F:D-ribulokinase activity"/>
    <property type="evidence" value="ECO:0007669"/>
    <property type="project" value="TreeGrafter"/>
</dbReference>
<gene>
    <name evidence="8" type="ORF">DFQ12_2448</name>
</gene>
<dbReference type="GO" id="GO:0019569">
    <property type="term" value="P:L-arabinose catabolic process to D-xylulose 5-phosphate"/>
    <property type="evidence" value="ECO:0007669"/>
    <property type="project" value="InterPro"/>
</dbReference>
<dbReference type="SUPFAM" id="SSF53067">
    <property type="entry name" value="Actin-like ATPase domain"/>
    <property type="match status" value="2"/>
</dbReference>
<dbReference type="NCBIfam" id="NF003154">
    <property type="entry name" value="PRK04123.1"/>
    <property type="match status" value="1"/>
</dbReference>
<dbReference type="PANTHER" id="PTHR43435:SF4">
    <property type="entry name" value="FGGY CARBOHYDRATE KINASE DOMAIN-CONTAINING PROTEIN"/>
    <property type="match status" value="1"/>
</dbReference>
<dbReference type="GO" id="GO:0005524">
    <property type="term" value="F:ATP binding"/>
    <property type="evidence" value="ECO:0007669"/>
    <property type="project" value="UniProtKB-KW"/>
</dbReference>
<evidence type="ECO:0000313" key="9">
    <source>
        <dbReference type="Proteomes" id="UP000286246"/>
    </source>
</evidence>
<dbReference type="CDD" id="cd07781">
    <property type="entry name" value="ASKHA_NBD_FGGY_L-RBK"/>
    <property type="match status" value="1"/>
</dbReference>
<evidence type="ECO:0000256" key="1">
    <source>
        <dbReference type="ARBA" id="ARBA00022679"/>
    </source>
</evidence>